<keyword evidence="1 4" id="KW-0808">Transferase</keyword>
<feature type="domain" description="Glycosyltransferase subfamily 4-like N-terminal" evidence="3">
    <location>
        <begin position="71"/>
        <end position="172"/>
    </location>
</feature>
<dbReference type="InterPro" id="IPR001296">
    <property type="entry name" value="Glyco_trans_1"/>
</dbReference>
<dbReference type="GO" id="GO:0009103">
    <property type="term" value="P:lipopolysaccharide biosynthetic process"/>
    <property type="evidence" value="ECO:0007669"/>
    <property type="project" value="TreeGrafter"/>
</dbReference>
<evidence type="ECO:0000256" key="1">
    <source>
        <dbReference type="ARBA" id="ARBA00022679"/>
    </source>
</evidence>
<sequence length="375" mass="43021">MRIGYEAKRAFLNTTGLGNYSRGVISMMASYYPDNQYFLYTPKIVADKRIDLIKAYPQVTTITPQVKLFTSLWRSRFVVNDLKRDDIQLYHGLSHELPVGIHRSGIKSVITIHDLIFMRYPQYFGYISRKIYKAKIKYACKHADRIIAISERTKEDLVELLNLDPDKIEVIYQDCDKSFKIKQSAQKKAEVSAKYKLPEKFILHVGTIEERKNLWLLVKAFRLLPGDAQLVVIGRPTDYVKKIEQYINEHELAGRILFIQNADFTDLPAIYQLAEIFIYPSRYEGFGIPILEALVSGTPVIAATGSCLEEAGGPDSLYVNPDDEVELSEKIQSLLGNPLHQQTMIAKGLQYTRKFEDKKLSEQLMNVYQNVLNHA</sequence>
<dbReference type="CDD" id="cd03809">
    <property type="entry name" value="GT4_MtfB-like"/>
    <property type="match status" value="1"/>
</dbReference>
<dbReference type="AlphaFoldDB" id="H1Y6G5"/>
<dbReference type="Pfam" id="PF13439">
    <property type="entry name" value="Glyco_transf_4"/>
    <property type="match status" value="1"/>
</dbReference>
<evidence type="ECO:0000313" key="4">
    <source>
        <dbReference type="EMBL" id="EHQ25809.1"/>
    </source>
</evidence>
<proteinExistence type="predicted"/>
<gene>
    <name evidence="4" type="ORF">Mucpa_1652</name>
</gene>
<dbReference type="GO" id="GO:0016757">
    <property type="term" value="F:glycosyltransferase activity"/>
    <property type="evidence" value="ECO:0007669"/>
    <property type="project" value="InterPro"/>
</dbReference>
<protein>
    <submittedName>
        <fullName evidence="4">Glycosyl transferase group 1</fullName>
    </submittedName>
</protein>
<evidence type="ECO:0000259" key="3">
    <source>
        <dbReference type="Pfam" id="PF13439"/>
    </source>
</evidence>
<dbReference type="Pfam" id="PF00534">
    <property type="entry name" value="Glycos_transf_1"/>
    <property type="match status" value="1"/>
</dbReference>
<dbReference type="HOGENOM" id="CLU_009583_27_6_10"/>
<organism evidence="4 5">
    <name type="scientific">Mucilaginibacter paludis DSM 18603</name>
    <dbReference type="NCBI Taxonomy" id="714943"/>
    <lineage>
        <taxon>Bacteria</taxon>
        <taxon>Pseudomonadati</taxon>
        <taxon>Bacteroidota</taxon>
        <taxon>Sphingobacteriia</taxon>
        <taxon>Sphingobacteriales</taxon>
        <taxon>Sphingobacteriaceae</taxon>
        <taxon>Mucilaginibacter</taxon>
    </lineage>
</organism>
<dbReference type="RefSeq" id="WP_008505693.1">
    <property type="nucleotide sequence ID" value="NZ_CM001403.1"/>
</dbReference>
<dbReference type="PANTHER" id="PTHR46401:SF2">
    <property type="entry name" value="GLYCOSYLTRANSFERASE WBBK-RELATED"/>
    <property type="match status" value="1"/>
</dbReference>
<dbReference type="Gene3D" id="3.40.50.2000">
    <property type="entry name" value="Glycogen Phosphorylase B"/>
    <property type="match status" value="2"/>
</dbReference>
<dbReference type="Proteomes" id="UP000002774">
    <property type="component" value="Chromosome"/>
</dbReference>
<dbReference type="STRING" id="714943.Mucpa_1652"/>
<dbReference type="eggNOG" id="COG0438">
    <property type="taxonomic scope" value="Bacteria"/>
</dbReference>
<dbReference type="SUPFAM" id="SSF53756">
    <property type="entry name" value="UDP-Glycosyltransferase/glycogen phosphorylase"/>
    <property type="match status" value="1"/>
</dbReference>
<evidence type="ECO:0000313" key="5">
    <source>
        <dbReference type="Proteomes" id="UP000002774"/>
    </source>
</evidence>
<accession>H1Y6G5</accession>
<reference evidence="4" key="1">
    <citation type="submission" date="2011-09" db="EMBL/GenBank/DDBJ databases">
        <title>The permanent draft genome of Mucilaginibacter paludis DSM 18603.</title>
        <authorList>
            <consortium name="US DOE Joint Genome Institute (JGI-PGF)"/>
            <person name="Lucas S."/>
            <person name="Han J."/>
            <person name="Lapidus A."/>
            <person name="Bruce D."/>
            <person name="Goodwin L."/>
            <person name="Pitluck S."/>
            <person name="Peters L."/>
            <person name="Kyrpides N."/>
            <person name="Mavromatis K."/>
            <person name="Ivanova N."/>
            <person name="Mikhailova N."/>
            <person name="Held B."/>
            <person name="Detter J.C."/>
            <person name="Tapia R."/>
            <person name="Han C."/>
            <person name="Land M."/>
            <person name="Hauser L."/>
            <person name="Markowitz V."/>
            <person name="Cheng J.-F."/>
            <person name="Hugenholtz P."/>
            <person name="Woyke T."/>
            <person name="Wu D."/>
            <person name="Tindall B."/>
            <person name="Brambilla E."/>
            <person name="Klenk H.-P."/>
            <person name="Eisen J.A."/>
        </authorList>
    </citation>
    <scope>NUCLEOTIDE SEQUENCE [LARGE SCALE GENOMIC DNA]</scope>
    <source>
        <strain evidence="4">DSM 18603</strain>
    </source>
</reference>
<dbReference type="EMBL" id="CM001403">
    <property type="protein sequence ID" value="EHQ25809.1"/>
    <property type="molecule type" value="Genomic_DNA"/>
</dbReference>
<keyword evidence="5" id="KW-1185">Reference proteome</keyword>
<feature type="domain" description="Glycosyl transferase family 1" evidence="2">
    <location>
        <begin position="197"/>
        <end position="348"/>
    </location>
</feature>
<dbReference type="InterPro" id="IPR028098">
    <property type="entry name" value="Glyco_trans_4-like_N"/>
</dbReference>
<evidence type="ECO:0000259" key="2">
    <source>
        <dbReference type="Pfam" id="PF00534"/>
    </source>
</evidence>
<dbReference type="OrthoDB" id="9801609at2"/>
<dbReference type="PANTHER" id="PTHR46401">
    <property type="entry name" value="GLYCOSYLTRANSFERASE WBBK-RELATED"/>
    <property type="match status" value="1"/>
</dbReference>
<name>H1Y6G5_9SPHI</name>